<evidence type="ECO:0000256" key="1">
    <source>
        <dbReference type="SAM" id="Phobius"/>
    </source>
</evidence>
<keyword evidence="1" id="KW-0472">Membrane</keyword>
<reference evidence="2" key="1">
    <citation type="journal article" date="2002" name="Nature">
        <title>Unsuspected diversity among marine aerobic anoxygenic phototrophs.</title>
        <authorList>
            <person name="Beja O."/>
            <person name="Suzuki M.T."/>
            <person name="Heidelberg J.F."/>
            <person name="Nelson W.C."/>
            <person name="Preston C.M."/>
            <person name="Hamada T."/>
            <person name="Eisen J.A."/>
            <person name="Fraser C.M."/>
            <person name="DeLong E.F."/>
        </authorList>
    </citation>
    <scope>NUCLEOTIDE SEQUENCE</scope>
</reference>
<dbReference type="NCBIfam" id="TIGR03054">
    <property type="entry name" value="photo_alph_chp1"/>
    <property type="match status" value="1"/>
</dbReference>
<sequence>MRVLQVVSPLPQVEMSGEVRHIRRVSDRLMALIALGLFFVVAAVLLARTTDNIIVAEPPVGSLLQGKILLFNDGPNGEVAISDEATGAVVRTLYAGEGSFIRGVVRSLVRTRHQQGLFAQTGFHLNLYEDGRLQLVDPLTSQVIDLVAFGPTNMAEFAGLLTLEPGGALMADGT</sequence>
<dbReference type="InterPro" id="IPR017495">
    <property type="entry name" value="PuhC"/>
</dbReference>
<evidence type="ECO:0000313" key="2">
    <source>
        <dbReference type="EMBL" id="AAL76363.1"/>
    </source>
</evidence>
<feature type="transmembrane region" description="Helical" evidence="1">
    <location>
        <begin position="29"/>
        <end position="47"/>
    </location>
</feature>
<accession>Q8RTW3</accession>
<gene>
    <name evidence="2" type="ORF">MBMO_EBAC000-65D09.18</name>
</gene>
<keyword evidence="1" id="KW-0812">Transmembrane</keyword>
<keyword evidence="1" id="KW-1133">Transmembrane helix</keyword>
<dbReference type="AlphaFoldDB" id="Q8RTW3"/>
<name>Q8RTW3_9PROT</name>
<evidence type="ECO:0008006" key="3">
    <source>
        <dbReference type="Google" id="ProtNLM"/>
    </source>
</evidence>
<organism evidence="2">
    <name type="scientific">uncultured marine proteobacterium</name>
    <dbReference type="NCBI Taxonomy" id="482892"/>
    <lineage>
        <taxon>Bacteria</taxon>
        <taxon>Pseudomonadati</taxon>
        <taxon>Pseudomonadota</taxon>
        <taxon>environmental samples</taxon>
    </lineage>
</organism>
<proteinExistence type="predicted"/>
<dbReference type="EMBL" id="AE008919">
    <property type="protein sequence ID" value="AAL76363.1"/>
    <property type="molecule type" value="Genomic_DNA"/>
</dbReference>
<protein>
    <recommendedName>
        <fullName evidence="3">Photosynthetic complex assembly protein</fullName>
    </recommendedName>
</protein>